<dbReference type="AlphaFoldDB" id="A0A6D2IDU8"/>
<name>A0A6D2IDU8_9BRAS</name>
<dbReference type="SUPFAM" id="SSF50494">
    <property type="entry name" value="Trypsin-like serine proteases"/>
    <property type="match status" value="1"/>
</dbReference>
<dbReference type="InterPro" id="IPR048422">
    <property type="entry name" value="NOA1/YqeH-like_C"/>
</dbReference>
<evidence type="ECO:0000259" key="1">
    <source>
        <dbReference type="Pfam" id="PF21516"/>
    </source>
</evidence>
<dbReference type="InterPro" id="IPR043504">
    <property type="entry name" value="Peptidase_S1_PA_chymotrypsin"/>
</dbReference>
<dbReference type="Proteomes" id="UP000467841">
    <property type="component" value="Unassembled WGS sequence"/>
</dbReference>
<dbReference type="Gene3D" id="2.40.10.120">
    <property type="match status" value="1"/>
</dbReference>
<keyword evidence="3" id="KW-1185">Reference proteome</keyword>
<organism evidence="2 3">
    <name type="scientific">Microthlaspi erraticum</name>
    <dbReference type="NCBI Taxonomy" id="1685480"/>
    <lineage>
        <taxon>Eukaryota</taxon>
        <taxon>Viridiplantae</taxon>
        <taxon>Streptophyta</taxon>
        <taxon>Embryophyta</taxon>
        <taxon>Tracheophyta</taxon>
        <taxon>Spermatophyta</taxon>
        <taxon>Magnoliopsida</taxon>
        <taxon>eudicotyledons</taxon>
        <taxon>Gunneridae</taxon>
        <taxon>Pentapetalae</taxon>
        <taxon>rosids</taxon>
        <taxon>malvids</taxon>
        <taxon>Brassicales</taxon>
        <taxon>Brassicaceae</taxon>
        <taxon>Coluteocarpeae</taxon>
        <taxon>Microthlaspi</taxon>
    </lineage>
</organism>
<feature type="domain" description="NOA1/YqeH-like C-terminal" evidence="1">
    <location>
        <begin position="3"/>
        <end position="79"/>
    </location>
</feature>
<dbReference type="OrthoDB" id="1696305at2759"/>
<dbReference type="Gene3D" id="2.40.10.10">
    <property type="entry name" value="Trypsin-like serine proteases"/>
    <property type="match status" value="1"/>
</dbReference>
<protein>
    <recommendedName>
        <fullName evidence="1">NOA1/YqeH-like C-terminal domain-containing protein</fullName>
    </recommendedName>
</protein>
<accession>A0A6D2IDU8</accession>
<gene>
    <name evidence="2" type="ORF">MERR_LOCUS12323</name>
</gene>
<dbReference type="Pfam" id="PF13365">
    <property type="entry name" value="Trypsin_2"/>
    <property type="match status" value="1"/>
</dbReference>
<dbReference type="InterPro" id="IPR009003">
    <property type="entry name" value="Peptidase_S1_PA"/>
</dbReference>
<comment type="caution">
    <text evidence="2">The sequence shown here is derived from an EMBL/GenBank/DDBJ whole genome shotgun (WGS) entry which is preliminary data.</text>
</comment>
<dbReference type="GO" id="GO:0006508">
    <property type="term" value="P:proteolysis"/>
    <property type="evidence" value="ECO:0007669"/>
    <property type="project" value="TreeGrafter"/>
</dbReference>
<dbReference type="EMBL" id="CACVBM020000976">
    <property type="protein sequence ID" value="CAA7025088.1"/>
    <property type="molecule type" value="Genomic_DNA"/>
</dbReference>
<evidence type="ECO:0000313" key="2">
    <source>
        <dbReference type="EMBL" id="CAA7025088.1"/>
    </source>
</evidence>
<dbReference type="GO" id="GO:0004252">
    <property type="term" value="F:serine-type endopeptidase activity"/>
    <property type="evidence" value="ECO:0007669"/>
    <property type="project" value="TreeGrafter"/>
</dbReference>
<dbReference type="PANTHER" id="PTHR22939:SF125">
    <property type="entry name" value="PROTEASE DO-LIKE 14-RELATED"/>
    <property type="match status" value="1"/>
</dbReference>
<dbReference type="PANTHER" id="PTHR22939">
    <property type="entry name" value="SERINE PROTEASE FAMILY S1C HTRA-RELATED"/>
    <property type="match status" value="1"/>
</dbReference>
<proteinExistence type="predicted"/>
<dbReference type="Pfam" id="PF21516">
    <property type="entry name" value="YqeH-like_C"/>
    <property type="match status" value="1"/>
</dbReference>
<reference evidence="2" key="1">
    <citation type="submission" date="2020-01" db="EMBL/GenBank/DDBJ databases">
        <authorList>
            <person name="Mishra B."/>
        </authorList>
    </citation>
    <scope>NUCLEOTIDE SEQUENCE [LARGE SCALE GENOMIC DNA]</scope>
</reference>
<sequence length="365" mass="40457">MGKKENAHKTLEEHFGERRVEEMGKWVRKEFRVSGSSWDTSSVDIAVSGLGWFAVGLKGDAVLGVWTHEGIDVVVRDSLLPQRALTFEEDSGFTVSKIVAEADRAFNQNSCNADVEATMNFRPLLVSSHLLKITAPARLWRTCTFPAPVAPVSAEKPKRRFSSSPEPLGGAIGRTTISDIAAMVSPAVVHIHVPQDIYGGPDESNGSGMCIDNVGTILTCAHVVLNPKKPITNSMVKKAYVTFPHGRQIEGTVKKYDTDLDIAIVKLSKPSQEYSNIVIGTSSSVRQGDFTVGFRFFWYYEGSSGGPFVDLDGKVVGIYFWSRHNHHNLPEVGCGFVIPIDYAKAFIRSYYRRHDRRNAFFLEQQ</sequence>
<evidence type="ECO:0000313" key="3">
    <source>
        <dbReference type="Proteomes" id="UP000467841"/>
    </source>
</evidence>